<keyword evidence="1" id="KW-0812">Transmembrane</keyword>
<protein>
    <submittedName>
        <fullName evidence="2">Uncharacterized protein</fullName>
    </submittedName>
</protein>
<dbReference type="RefSeq" id="WP_103203830.1">
    <property type="nucleotide sequence ID" value="NZ_CVTD020000028.1"/>
</dbReference>
<reference evidence="2 3" key="1">
    <citation type="submission" date="2015-06" db="EMBL/GenBank/DDBJ databases">
        <authorList>
            <person name="Wibberg Daniel"/>
        </authorList>
    </citation>
    <scope>NUCLEOTIDE SEQUENCE [LARGE SCALE GENOMIC DNA]</scope>
    <source>
        <strain evidence="2 3">T3/55T</strain>
    </source>
</reference>
<accession>A0A0H5SJR9</accession>
<sequence>MLVNRLICILFIIGSGVFASYFGGNISYALFYVAVFVPIISFLYTLYVYVRFKIYQSLDTHIVVKGDWNNYSFTIGNEDFITFRNVKVNFLYDKSTIKKTDETVEYSLLPGESEHLKTQIRCNYRGEYFIGVDSIEVSDFLYLFKITYPIKSKLKVLVLPRVLKLEQLGIAPAFIDSKNPVFISNTVEEELDTEVRRYNPGDSKKRVHWKASAKAGELLSRKYYRKPKAEAVLFMDLEKINSDELSIVITEDKIIESILAVANHYALKNMPSTIIYDMDKIMQIPIYSRGDFNAFYRHCVNIRFDAKNSVAELVAKRLQRGDSGNFYLIATGKLNKDLYLISLQVINQGNRLCVLYVSNDVSEEAKTLKADMIKAGADVYQILPGDEIENILSNKAM</sequence>
<dbReference type="AlphaFoldDB" id="A0A0H5SJR9"/>
<name>A0A0H5SJR9_HERHM</name>
<dbReference type="OrthoDB" id="9778037at2"/>
<dbReference type="PANTHER" id="PTHR34351">
    <property type="entry name" value="SLR1927 PROTEIN-RELATED"/>
    <property type="match status" value="1"/>
</dbReference>
<organism evidence="2 3">
    <name type="scientific">Herbinix hemicellulosilytica</name>
    <dbReference type="NCBI Taxonomy" id="1564487"/>
    <lineage>
        <taxon>Bacteria</taxon>
        <taxon>Bacillati</taxon>
        <taxon>Bacillota</taxon>
        <taxon>Clostridia</taxon>
        <taxon>Lachnospirales</taxon>
        <taxon>Lachnospiraceae</taxon>
        <taxon>Herbinix</taxon>
    </lineage>
</organism>
<evidence type="ECO:0000313" key="3">
    <source>
        <dbReference type="Proteomes" id="UP000236497"/>
    </source>
</evidence>
<dbReference type="Proteomes" id="UP000236497">
    <property type="component" value="Unassembled WGS sequence"/>
</dbReference>
<keyword evidence="1" id="KW-0472">Membrane</keyword>
<keyword evidence="3" id="KW-1185">Reference proteome</keyword>
<proteinExistence type="predicted"/>
<dbReference type="EMBL" id="CVTD020000028">
    <property type="protein sequence ID" value="CRZ35757.1"/>
    <property type="molecule type" value="Genomic_DNA"/>
</dbReference>
<gene>
    <name evidence="2" type="ORF">HHT355_2574</name>
</gene>
<keyword evidence="1" id="KW-1133">Transmembrane helix</keyword>
<feature type="transmembrane region" description="Helical" evidence="1">
    <location>
        <begin position="29"/>
        <end position="50"/>
    </location>
</feature>
<evidence type="ECO:0000313" key="2">
    <source>
        <dbReference type="EMBL" id="CRZ35757.1"/>
    </source>
</evidence>
<dbReference type="PANTHER" id="PTHR34351:SF2">
    <property type="entry name" value="DUF58 DOMAIN-CONTAINING PROTEIN"/>
    <property type="match status" value="1"/>
</dbReference>
<evidence type="ECO:0000256" key="1">
    <source>
        <dbReference type="SAM" id="Phobius"/>
    </source>
</evidence>